<organism evidence="1 2">
    <name type="scientific">Kribbella pittospori</name>
    <dbReference type="NCBI Taxonomy" id="722689"/>
    <lineage>
        <taxon>Bacteria</taxon>
        <taxon>Bacillati</taxon>
        <taxon>Actinomycetota</taxon>
        <taxon>Actinomycetes</taxon>
        <taxon>Propionibacteriales</taxon>
        <taxon>Kribbellaceae</taxon>
        <taxon>Kribbella</taxon>
    </lineage>
</organism>
<evidence type="ECO:0000313" key="2">
    <source>
        <dbReference type="Proteomes" id="UP000291144"/>
    </source>
</evidence>
<keyword evidence="2" id="KW-1185">Reference proteome</keyword>
<sequence length="60" mass="6679">MFTTPEHRTMVAMLAAGNPVWYVAAVTKNDRHYVYRVGARHGYPDRAAMRQSLQQSAAAG</sequence>
<accession>A0A4R0L1I4</accession>
<evidence type="ECO:0000313" key="1">
    <source>
        <dbReference type="EMBL" id="TCC65666.1"/>
    </source>
</evidence>
<proteinExistence type="predicted"/>
<comment type="caution">
    <text evidence="1">The sequence shown here is derived from an EMBL/GenBank/DDBJ whole genome shotgun (WGS) entry which is preliminary data.</text>
</comment>
<name>A0A4R0L1I4_9ACTN</name>
<protein>
    <submittedName>
        <fullName evidence="1">Uncharacterized protein</fullName>
    </submittedName>
</protein>
<gene>
    <name evidence="1" type="ORF">E0H73_01635</name>
</gene>
<dbReference type="RefSeq" id="WP_131350249.1">
    <property type="nucleotide sequence ID" value="NZ_SJKB01000001.1"/>
</dbReference>
<dbReference type="AlphaFoldDB" id="A0A4R0L1I4"/>
<dbReference type="EMBL" id="SJKB01000001">
    <property type="protein sequence ID" value="TCC65666.1"/>
    <property type="molecule type" value="Genomic_DNA"/>
</dbReference>
<reference evidence="1 2" key="1">
    <citation type="submission" date="2019-02" db="EMBL/GenBank/DDBJ databases">
        <title>Kribbella capetownensis sp. nov. and Kribbella speibonae sp. nov., isolated from soil.</title>
        <authorList>
            <person name="Curtis S.M."/>
            <person name="Norton I."/>
            <person name="Everest G.J."/>
            <person name="Meyers P.R."/>
        </authorList>
    </citation>
    <scope>NUCLEOTIDE SEQUENCE [LARGE SCALE GENOMIC DNA]</scope>
    <source>
        <strain evidence="1 2">NRRL B-24813</strain>
    </source>
</reference>
<dbReference type="Proteomes" id="UP000291144">
    <property type="component" value="Unassembled WGS sequence"/>
</dbReference>